<feature type="domain" description="Ubiquitin-like protease family profile" evidence="5">
    <location>
        <begin position="63"/>
        <end position="271"/>
    </location>
</feature>
<dbReference type="InterPro" id="IPR038765">
    <property type="entry name" value="Papain-like_cys_pep_sf"/>
</dbReference>
<gene>
    <name evidence="6" type="ORF">C1H76_1882</name>
</gene>
<sequence>MASTSRSTQQSLLLTHILDQAEENTRAVATDIINRLRRCRDPDGALVVGGGTRPYRYAPISATEMHRLLLPCLPKATRDALSAGIFPPGDDDSDSWLSDTIMDNFITFAAQDACRTAPSRIWRSLNSFTCQSFIGHQNTLRTAMRNHGRAGEPARAARRTLYTWLRTCWERLAFRDAGEFFDTCQGIIVPWCHQQNHWTLLVISGRSRTIRVMDSLRRLTRPEYDFAMALLQCGLGDQFAAMDWSLGEVETRQQTDDVSCGVFVCLNALSLCKGAVAKGFIDSTSKPTLSRCRSRGSARNPNLIR</sequence>
<dbReference type="GO" id="GO:0016929">
    <property type="term" value="F:deSUMOylase activity"/>
    <property type="evidence" value="ECO:0007669"/>
    <property type="project" value="TreeGrafter"/>
</dbReference>
<evidence type="ECO:0000256" key="1">
    <source>
        <dbReference type="ARBA" id="ARBA00005234"/>
    </source>
</evidence>
<dbReference type="AlphaFoldDB" id="A0A4U7BA55"/>
<keyword evidence="3" id="KW-0378">Hydrolase</keyword>
<dbReference type="GO" id="GO:0005634">
    <property type="term" value="C:nucleus"/>
    <property type="evidence" value="ECO:0007669"/>
    <property type="project" value="TreeGrafter"/>
</dbReference>
<evidence type="ECO:0000256" key="4">
    <source>
        <dbReference type="ARBA" id="ARBA00022807"/>
    </source>
</evidence>
<dbReference type="SUPFAM" id="SSF54001">
    <property type="entry name" value="Cysteine proteinases"/>
    <property type="match status" value="1"/>
</dbReference>
<evidence type="ECO:0000313" key="6">
    <source>
        <dbReference type="EMBL" id="TKX25856.1"/>
    </source>
</evidence>
<dbReference type="EMBL" id="PTQR01000022">
    <property type="protein sequence ID" value="TKX25856.1"/>
    <property type="molecule type" value="Genomic_DNA"/>
</dbReference>
<evidence type="ECO:0000256" key="3">
    <source>
        <dbReference type="ARBA" id="ARBA00022801"/>
    </source>
</evidence>
<protein>
    <submittedName>
        <fullName evidence="6">Ulp1 protease-like protein 2</fullName>
    </submittedName>
</protein>
<organism evidence="6 7">
    <name type="scientific">Elsinoe australis</name>
    <dbReference type="NCBI Taxonomy" id="40998"/>
    <lineage>
        <taxon>Eukaryota</taxon>
        <taxon>Fungi</taxon>
        <taxon>Dikarya</taxon>
        <taxon>Ascomycota</taxon>
        <taxon>Pezizomycotina</taxon>
        <taxon>Dothideomycetes</taxon>
        <taxon>Dothideomycetidae</taxon>
        <taxon>Myriangiales</taxon>
        <taxon>Elsinoaceae</taxon>
        <taxon>Elsinoe</taxon>
    </lineage>
</organism>
<comment type="caution">
    <text evidence="6">The sequence shown here is derived from an EMBL/GenBank/DDBJ whole genome shotgun (WGS) entry which is preliminary data.</text>
</comment>
<dbReference type="Gene3D" id="3.40.395.10">
    <property type="entry name" value="Adenoviral Proteinase, Chain A"/>
    <property type="match status" value="1"/>
</dbReference>
<name>A0A4U7BA55_9PEZI</name>
<dbReference type="GO" id="GO:0006508">
    <property type="term" value="P:proteolysis"/>
    <property type="evidence" value="ECO:0007669"/>
    <property type="project" value="UniProtKB-KW"/>
</dbReference>
<proteinExistence type="inferred from homology"/>
<keyword evidence="4" id="KW-0788">Thiol protease</keyword>
<comment type="similarity">
    <text evidence="1">Belongs to the peptidase C48 family.</text>
</comment>
<dbReference type="PROSITE" id="PS50600">
    <property type="entry name" value="ULP_PROTEASE"/>
    <property type="match status" value="1"/>
</dbReference>
<dbReference type="Pfam" id="PF02902">
    <property type="entry name" value="Peptidase_C48"/>
    <property type="match status" value="1"/>
</dbReference>
<accession>A0A4U7BA55</accession>
<keyword evidence="2 6" id="KW-0645">Protease</keyword>
<dbReference type="GO" id="GO:0016926">
    <property type="term" value="P:protein desumoylation"/>
    <property type="evidence" value="ECO:0007669"/>
    <property type="project" value="TreeGrafter"/>
</dbReference>
<evidence type="ECO:0000313" key="7">
    <source>
        <dbReference type="Proteomes" id="UP000308133"/>
    </source>
</evidence>
<evidence type="ECO:0000256" key="2">
    <source>
        <dbReference type="ARBA" id="ARBA00022670"/>
    </source>
</evidence>
<dbReference type="PANTHER" id="PTHR12606">
    <property type="entry name" value="SENTRIN/SUMO-SPECIFIC PROTEASE"/>
    <property type="match status" value="1"/>
</dbReference>
<dbReference type="InterPro" id="IPR003653">
    <property type="entry name" value="Peptidase_C48_C"/>
</dbReference>
<reference evidence="6 7" key="1">
    <citation type="submission" date="2018-02" db="EMBL/GenBank/DDBJ databases">
        <title>Draft genome sequences of Elsinoe sp., causing black scab on jojoba.</title>
        <authorList>
            <person name="Stodart B."/>
            <person name="Jeffress S."/>
            <person name="Ash G."/>
            <person name="Arun Chinnappa K."/>
        </authorList>
    </citation>
    <scope>NUCLEOTIDE SEQUENCE [LARGE SCALE GENOMIC DNA]</scope>
    <source>
        <strain evidence="6 7">Hillstone_2</strain>
    </source>
</reference>
<dbReference type="Proteomes" id="UP000308133">
    <property type="component" value="Unassembled WGS sequence"/>
</dbReference>
<evidence type="ECO:0000259" key="5">
    <source>
        <dbReference type="PROSITE" id="PS50600"/>
    </source>
</evidence>
<dbReference type="PANTHER" id="PTHR12606:SF141">
    <property type="entry name" value="GH15225P-RELATED"/>
    <property type="match status" value="1"/>
</dbReference>